<comment type="caution">
    <text evidence="3">The sequence shown here is derived from an EMBL/GenBank/DDBJ whole genome shotgun (WGS) entry which is preliminary data.</text>
</comment>
<dbReference type="Proteomes" id="UP000187209">
    <property type="component" value="Unassembled WGS sequence"/>
</dbReference>
<gene>
    <name evidence="3" type="ORF">SteCoe_19756</name>
</gene>
<reference evidence="3 4" key="1">
    <citation type="submission" date="2016-11" db="EMBL/GenBank/DDBJ databases">
        <title>The macronuclear genome of Stentor coeruleus: a giant cell with tiny introns.</title>
        <authorList>
            <person name="Slabodnick M."/>
            <person name="Ruby J.G."/>
            <person name="Reiff S.B."/>
            <person name="Swart E.C."/>
            <person name="Gosai S."/>
            <person name="Prabakaran S."/>
            <person name="Witkowska E."/>
            <person name="Larue G.E."/>
            <person name="Fisher S."/>
            <person name="Freeman R.M."/>
            <person name="Gunawardena J."/>
            <person name="Chu W."/>
            <person name="Stover N.A."/>
            <person name="Gregory B.D."/>
            <person name="Nowacki M."/>
            <person name="Derisi J."/>
            <person name="Roy S.W."/>
            <person name="Marshall W.F."/>
            <person name="Sood P."/>
        </authorList>
    </citation>
    <scope>NUCLEOTIDE SEQUENCE [LARGE SCALE GENOMIC DNA]</scope>
    <source>
        <strain evidence="3">WM001</strain>
    </source>
</reference>
<dbReference type="EMBL" id="MPUH01000440">
    <property type="protein sequence ID" value="OMJ80066.1"/>
    <property type="molecule type" value="Genomic_DNA"/>
</dbReference>
<feature type="region of interest" description="Disordered" evidence="1">
    <location>
        <begin position="1"/>
        <end position="45"/>
    </location>
</feature>
<evidence type="ECO:0000259" key="2">
    <source>
        <dbReference type="Pfam" id="PF25325"/>
    </source>
</evidence>
<organism evidence="3 4">
    <name type="scientific">Stentor coeruleus</name>
    <dbReference type="NCBI Taxonomy" id="5963"/>
    <lineage>
        <taxon>Eukaryota</taxon>
        <taxon>Sar</taxon>
        <taxon>Alveolata</taxon>
        <taxon>Ciliophora</taxon>
        <taxon>Postciliodesmatophora</taxon>
        <taxon>Heterotrichea</taxon>
        <taxon>Heterotrichida</taxon>
        <taxon>Stentoridae</taxon>
        <taxon>Stentor</taxon>
    </lineage>
</organism>
<dbReference type="AlphaFoldDB" id="A0A1R2BTJ0"/>
<keyword evidence="4" id="KW-1185">Reference proteome</keyword>
<dbReference type="Pfam" id="PF25325">
    <property type="entry name" value="EF-hand_EFHB_C"/>
    <property type="match status" value="1"/>
</dbReference>
<sequence length="419" mass="47428">MSNIGKFQDRNPGVRPAGVVTTIPDDSTRACVQPPPPRESTPEKIRKYRKSFNDEPGMKQIHYGIVDDPLPAETFTYGKKTYKSDHVHQIIGPNRNQGLGQFQTGLKEQKYASSIKEPLGKGFERGYSYPQEVNTSDFKFGQQTVPSESSKVLIFPPNGRREEPEEVRKLYFISHGVTEAGEQMSRNYNWPINKNDHRFGMPDPPELNGVAMALRPETYGSSHPKTEIIKKTVEDFRNANHEELGKSKNLGTGLNNADSNRVFGVPTYKEPWDAGQCIRGNPAPQELAPDKDLGKSTRFGFRNDFKPGDEVRQFGVPTIRNDIEKKSFKSVADPNNYGDEASVVQLLYPDYWLRFGINQSEFTRPRDVEEIRSLFEAIGMPMGKGKSITISNKAYDMFGVVSLESFIHGLRWYEERGLH</sequence>
<dbReference type="InterPro" id="IPR057428">
    <property type="entry name" value="EFHB_EF-hand_C"/>
</dbReference>
<accession>A0A1R2BTJ0</accession>
<name>A0A1R2BTJ0_9CILI</name>
<dbReference type="OrthoDB" id="2096280at2759"/>
<feature type="domain" description="EFHB C-terminal EF-hand" evidence="2">
    <location>
        <begin position="345"/>
        <end position="415"/>
    </location>
</feature>
<proteinExistence type="predicted"/>
<evidence type="ECO:0000256" key="1">
    <source>
        <dbReference type="SAM" id="MobiDB-lite"/>
    </source>
</evidence>
<protein>
    <recommendedName>
        <fullName evidence="2">EFHB C-terminal EF-hand domain-containing protein</fullName>
    </recommendedName>
</protein>
<evidence type="ECO:0000313" key="3">
    <source>
        <dbReference type="EMBL" id="OMJ80066.1"/>
    </source>
</evidence>
<evidence type="ECO:0000313" key="4">
    <source>
        <dbReference type="Proteomes" id="UP000187209"/>
    </source>
</evidence>